<reference evidence="4 5" key="1">
    <citation type="submission" date="2020-08" db="EMBL/GenBank/DDBJ databases">
        <title>Genomic Encyclopedia of Type Strains, Phase IV (KMG-IV): sequencing the most valuable type-strain genomes for metagenomic binning, comparative biology and taxonomic classification.</title>
        <authorList>
            <person name="Goeker M."/>
        </authorList>
    </citation>
    <scope>NUCLEOTIDE SEQUENCE [LARGE SCALE GENOMIC DNA]</scope>
    <source>
        <strain evidence="4 5">DSM 24661</strain>
    </source>
</reference>
<sequence>MNNNVESSVSYVRPVMQGFIILMLFLAVIFAGIYAGLQTKVIESIEKKYLYPYPYAQIVDKYAQKYNMDNTLVAGIILAESKFVPKAKSHRGAIGLMQIMPETGQWIAKNINDKSYNDAKLYDPETNIHYGVWYLSFLMKEFNSNEILAIAAYNAGHGQIEHWQDIYHWDSSFNDYKKIPYEETRTYVQKVLKNKSSYKKLYEKEPKE</sequence>
<dbReference type="GO" id="GO:0008933">
    <property type="term" value="F:peptidoglycan lytic transglycosylase activity"/>
    <property type="evidence" value="ECO:0007669"/>
    <property type="project" value="InterPro"/>
</dbReference>
<keyword evidence="2" id="KW-1133">Transmembrane helix</keyword>
<accession>A0A840UJ13</accession>
<dbReference type="EMBL" id="JACHFH010000014">
    <property type="protein sequence ID" value="MBB5336180.1"/>
    <property type="molecule type" value="Genomic_DNA"/>
</dbReference>
<feature type="transmembrane region" description="Helical" evidence="2">
    <location>
        <begin position="15"/>
        <end position="37"/>
    </location>
</feature>
<proteinExistence type="inferred from homology"/>
<keyword evidence="4" id="KW-0326">Glycosidase</keyword>
<dbReference type="GO" id="GO:0000270">
    <property type="term" value="P:peptidoglycan metabolic process"/>
    <property type="evidence" value="ECO:0007669"/>
    <property type="project" value="InterPro"/>
</dbReference>
<dbReference type="InterPro" id="IPR023346">
    <property type="entry name" value="Lysozyme-like_dom_sf"/>
</dbReference>
<dbReference type="PROSITE" id="PS00922">
    <property type="entry name" value="TRANSGLYCOSYLASE"/>
    <property type="match status" value="1"/>
</dbReference>
<comment type="caution">
    <text evidence="4">The sequence shown here is derived from an EMBL/GenBank/DDBJ whole genome shotgun (WGS) entry which is preliminary data.</text>
</comment>
<keyword evidence="2" id="KW-0812">Transmembrane</keyword>
<feature type="domain" description="Transglycosylase SLT" evidence="3">
    <location>
        <begin position="59"/>
        <end position="167"/>
    </location>
</feature>
<dbReference type="GO" id="GO:0016798">
    <property type="term" value="F:hydrolase activity, acting on glycosyl bonds"/>
    <property type="evidence" value="ECO:0007669"/>
    <property type="project" value="UniProtKB-KW"/>
</dbReference>
<dbReference type="CDD" id="cd16896">
    <property type="entry name" value="LT_Slt70-like"/>
    <property type="match status" value="1"/>
</dbReference>
<dbReference type="PANTHER" id="PTHR37423">
    <property type="entry name" value="SOLUBLE LYTIC MUREIN TRANSGLYCOSYLASE-RELATED"/>
    <property type="match status" value="1"/>
</dbReference>
<dbReference type="AlphaFoldDB" id="A0A840UJ13"/>
<dbReference type="InterPro" id="IPR000189">
    <property type="entry name" value="Transglyc_AS"/>
</dbReference>
<keyword evidence="4" id="KW-0378">Hydrolase</keyword>
<comment type="similarity">
    <text evidence="1">Belongs to the transglycosylase Slt family.</text>
</comment>
<keyword evidence="2" id="KW-0472">Membrane</keyword>
<evidence type="ECO:0000313" key="5">
    <source>
        <dbReference type="Proteomes" id="UP000559117"/>
    </source>
</evidence>
<evidence type="ECO:0000256" key="2">
    <source>
        <dbReference type="SAM" id="Phobius"/>
    </source>
</evidence>
<protein>
    <submittedName>
        <fullName evidence="4">Soluble lytic murein transglycosylase</fullName>
        <ecNumber evidence="4">3.2.1.-</ecNumber>
    </submittedName>
</protein>
<dbReference type="RefSeq" id="WP_231038129.1">
    <property type="nucleotide sequence ID" value="NZ_JACHFH010000014.1"/>
</dbReference>
<evidence type="ECO:0000259" key="3">
    <source>
        <dbReference type="Pfam" id="PF01464"/>
    </source>
</evidence>
<dbReference type="GO" id="GO:0016020">
    <property type="term" value="C:membrane"/>
    <property type="evidence" value="ECO:0007669"/>
    <property type="project" value="InterPro"/>
</dbReference>
<dbReference type="PANTHER" id="PTHR37423:SF2">
    <property type="entry name" value="MEMBRANE-BOUND LYTIC MUREIN TRANSGLYCOSYLASE C"/>
    <property type="match status" value="1"/>
</dbReference>
<dbReference type="Proteomes" id="UP000559117">
    <property type="component" value="Unassembled WGS sequence"/>
</dbReference>
<dbReference type="EC" id="3.2.1.-" evidence="4"/>
<organism evidence="4 5">
    <name type="scientific">Pectinatus brassicae</name>
    <dbReference type="NCBI Taxonomy" id="862415"/>
    <lineage>
        <taxon>Bacteria</taxon>
        <taxon>Bacillati</taxon>
        <taxon>Bacillota</taxon>
        <taxon>Negativicutes</taxon>
        <taxon>Selenomonadales</taxon>
        <taxon>Selenomonadaceae</taxon>
        <taxon>Pectinatus</taxon>
    </lineage>
</organism>
<keyword evidence="5" id="KW-1185">Reference proteome</keyword>
<dbReference type="InterPro" id="IPR008258">
    <property type="entry name" value="Transglycosylase_SLT_dom_1"/>
</dbReference>
<gene>
    <name evidence="4" type="ORF">HNR32_001328</name>
</gene>
<name>A0A840UJ13_9FIRM</name>
<dbReference type="SUPFAM" id="SSF53955">
    <property type="entry name" value="Lysozyme-like"/>
    <property type="match status" value="1"/>
</dbReference>
<evidence type="ECO:0000313" key="4">
    <source>
        <dbReference type="EMBL" id="MBB5336180.1"/>
    </source>
</evidence>
<dbReference type="Pfam" id="PF01464">
    <property type="entry name" value="SLT"/>
    <property type="match status" value="1"/>
</dbReference>
<dbReference type="Gene3D" id="1.10.530.10">
    <property type="match status" value="1"/>
</dbReference>
<evidence type="ECO:0000256" key="1">
    <source>
        <dbReference type="ARBA" id="ARBA00007734"/>
    </source>
</evidence>